<evidence type="ECO:0000259" key="3">
    <source>
        <dbReference type="PROSITE" id="PS50076"/>
    </source>
</evidence>
<protein>
    <recommendedName>
        <fullName evidence="3">J domain-containing protein</fullName>
    </recommendedName>
</protein>
<keyword evidence="2" id="KW-0812">Transmembrane</keyword>
<dbReference type="Pfam" id="PF00226">
    <property type="entry name" value="DnaJ"/>
    <property type="match status" value="2"/>
</dbReference>
<dbReference type="PROSITE" id="PS50076">
    <property type="entry name" value="DNAJ_2"/>
    <property type="match status" value="2"/>
</dbReference>
<keyword evidence="2" id="KW-0472">Membrane</keyword>
<sequence>MLTLTRSRGASVFLKRGVSYLPRRPNYYEILGVEQNATREEIRSAFVKKSHELHPDRRAPSQDRRKGWRRSSDTESFMELKEAYDCLRKPANRATYDSGLINAAGYLREASHLKYKQSTIIGLNRNRNEVYNGLRGPSSPVSSHFRDLEQEYYKEKHRNRMFVVMALLAFMLVLANIGYVRKDYYQVLGVDRDATQRQIKQAYYQLSKKYHPDVAGRSAGTESKFIEITEAYECLKDPERRRIYDGSTTGRGGRFTDGSSDYTDYRQSFGQRQRRQNPFYSKHYTQQEYERIWEHFKKMQAEREAYDSQFRREGERIWEQFARERATRWQQFHSRYPNGAPGSTRFEWKWNSSDPTASRNIVLFTRLVTIYMICFVVVALFQAIAQPLPRKKKASYETGEDRKMASSNEPVRSTTFNYMMQPPSGLSDDWNVISSGSSNSDASDSALTSSSSPYSSQDGALIKLD</sequence>
<keyword evidence="2" id="KW-1133">Transmembrane helix</keyword>
<feature type="compositionally biased region" description="Polar residues" evidence="1">
    <location>
        <begin position="405"/>
        <end position="418"/>
    </location>
</feature>
<name>A0AAN8J1Q5_TRICO</name>
<organism evidence="4 5">
    <name type="scientific">Trichostrongylus colubriformis</name>
    <name type="common">Black scour worm</name>
    <dbReference type="NCBI Taxonomy" id="6319"/>
    <lineage>
        <taxon>Eukaryota</taxon>
        <taxon>Metazoa</taxon>
        <taxon>Ecdysozoa</taxon>
        <taxon>Nematoda</taxon>
        <taxon>Chromadorea</taxon>
        <taxon>Rhabditida</taxon>
        <taxon>Rhabditina</taxon>
        <taxon>Rhabditomorpha</taxon>
        <taxon>Strongyloidea</taxon>
        <taxon>Trichostrongylidae</taxon>
        <taxon>Trichostrongylus</taxon>
    </lineage>
</organism>
<keyword evidence="5" id="KW-1185">Reference proteome</keyword>
<feature type="region of interest" description="Disordered" evidence="1">
    <location>
        <begin position="391"/>
        <end position="465"/>
    </location>
</feature>
<evidence type="ECO:0000313" key="4">
    <source>
        <dbReference type="EMBL" id="KAK5976174.1"/>
    </source>
</evidence>
<comment type="caution">
    <text evidence="4">The sequence shown here is derived from an EMBL/GenBank/DDBJ whole genome shotgun (WGS) entry which is preliminary data.</text>
</comment>
<feature type="region of interest" description="Disordered" evidence="1">
    <location>
        <begin position="47"/>
        <end position="71"/>
    </location>
</feature>
<dbReference type="PANTHER" id="PTHR44825:SF1">
    <property type="entry name" value="DNAJ HOMOLOG SUBFAMILY C MEMBER 4"/>
    <property type="match status" value="1"/>
</dbReference>
<feature type="compositionally biased region" description="Low complexity" evidence="1">
    <location>
        <begin position="434"/>
        <end position="456"/>
    </location>
</feature>
<dbReference type="AlphaFoldDB" id="A0AAN8J1Q5"/>
<dbReference type="InterPro" id="IPR052763">
    <property type="entry name" value="DnaJ_C4"/>
</dbReference>
<feature type="transmembrane region" description="Helical" evidence="2">
    <location>
        <begin position="361"/>
        <end position="385"/>
    </location>
</feature>
<dbReference type="Gene3D" id="1.10.287.110">
    <property type="entry name" value="DnaJ domain"/>
    <property type="match status" value="2"/>
</dbReference>
<dbReference type="PANTHER" id="PTHR44825">
    <property type="match status" value="1"/>
</dbReference>
<evidence type="ECO:0000256" key="2">
    <source>
        <dbReference type="SAM" id="Phobius"/>
    </source>
</evidence>
<dbReference type="InterPro" id="IPR001623">
    <property type="entry name" value="DnaJ_domain"/>
</dbReference>
<evidence type="ECO:0000313" key="5">
    <source>
        <dbReference type="Proteomes" id="UP001331761"/>
    </source>
</evidence>
<dbReference type="PROSITE" id="PS00636">
    <property type="entry name" value="DNAJ_1"/>
    <property type="match status" value="1"/>
</dbReference>
<feature type="transmembrane region" description="Helical" evidence="2">
    <location>
        <begin position="161"/>
        <end position="180"/>
    </location>
</feature>
<proteinExistence type="predicted"/>
<dbReference type="InterPro" id="IPR036869">
    <property type="entry name" value="J_dom_sf"/>
</dbReference>
<dbReference type="InterPro" id="IPR018253">
    <property type="entry name" value="DnaJ_domain_CS"/>
</dbReference>
<dbReference type="EMBL" id="WIXE01012150">
    <property type="protein sequence ID" value="KAK5976174.1"/>
    <property type="molecule type" value="Genomic_DNA"/>
</dbReference>
<feature type="domain" description="J" evidence="3">
    <location>
        <begin position="183"/>
        <end position="248"/>
    </location>
</feature>
<dbReference type="SMART" id="SM00271">
    <property type="entry name" value="DnaJ"/>
    <property type="match status" value="2"/>
</dbReference>
<evidence type="ECO:0000256" key="1">
    <source>
        <dbReference type="SAM" id="MobiDB-lite"/>
    </source>
</evidence>
<dbReference type="SUPFAM" id="SSF46565">
    <property type="entry name" value="Chaperone J-domain"/>
    <property type="match status" value="2"/>
</dbReference>
<reference evidence="4 5" key="1">
    <citation type="submission" date="2019-10" db="EMBL/GenBank/DDBJ databases">
        <title>Assembly and Annotation for the nematode Trichostrongylus colubriformis.</title>
        <authorList>
            <person name="Martin J."/>
        </authorList>
    </citation>
    <scope>NUCLEOTIDE SEQUENCE [LARGE SCALE GENOMIC DNA]</scope>
    <source>
        <strain evidence="4">G859</strain>
        <tissue evidence="4">Whole worm</tissue>
    </source>
</reference>
<dbReference type="CDD" id="cd06257">
    <property type="entry name" value="DnaJ"/>
    <property type="match status" value="2"/>
</dbReference>
<dbReference type="PRINTS" id="PR00625">
    <property type="entry name" value="JDOMAIN"/>
</dbReference>
<gene>
    <name evidence="4" type="ORF">GCK32_004519</name>
</gene>
<feature type="region of interest" description="Disordered" evidence="1">
    <location>
        <begin position="243"/>
        <end position="262"/>
    </location>
</feature>
<dbReference type="Proteomes" id="UP001331761">
    <property type="component" value="Unassembled WGS sequence"/>
</dbReference>
<feature type="domain" description="J" evidence="3">
    <location>
        <begin position="26"/>
        <end position="100"/>
    </location>
</feature>
<accession>A0AAN8J1Q5</accession>